<dbReference type="Gene3D" id="2.120.10.30">
    <property type="entry name" value="TolB, C-terminal domain"/>
    <property type="match status" value="1"/>
</dbReference>
<feature type="signal peptide" evidence="4">
    <location>
        <begin position="1"/>
        <end position="19"/>
    </location>
</feature>
<protein>
    <submittedName>
        <fullName evidence="6">Prolyl oligopeptidase family serine peptidase</fullName>
    </submittedName>
</protein>
<reference evidence="7" key="1">
    <citation type="journal article" date="2019" name="Int. J. Syst. Evol. Microbiol.">
        <title>The Global Catalogue of Microorganisms (GCM) 10K type strain sequencing project: providing services to taxonomists for standard genome sequencing and annotation.</title>
        <authorList>
            <consortium name="The Broad Institute Genomics Platform"/>
            <consortium name="The Broad Institute Genome Sequencing Center for Infectious Disease"/>
            <person name="Wu L."/>
            <person name="Ma J."/>
        </authorList>
    </citation>
    <scope>NUCLEOTIDE SEQUENCE [LARGE SCALE GENOMIC DNA]</scope>
    <source>
        <strain evidence="7">CGMCC 1.10759</strain>
    </source>
</reference>
<dbReference type="EMBL" id="JBHSDU010000014">
    <property type="protein sequence ID" value="MFC4312519.1"/>
    <property type="molecule type" value="Genomic_DNA"/>
</dbReference>
<evidence type="ECO:0000313" key="7">
    <source>
        <dbReference type="Proteomes" id="UP001595904"/>
    </source>
</evidence>
<feature type="chain" id="PRO_5046949628" evidence="4">
    <location>
        <begin position="20"/>
        <end position="649"/>
    </location>
</feature>
<dbReference type="InterPro" id="IPR029058">
    <property type="entry name" value="AB_hydrolase_fold"/>
</dbReference>
<keyword evidence="2" id="KW-0645">Protease</keyword>
<keyword evidence="1" id="KW-0378">Hydrolase</keyword>
<keyword evidence="7" id="KW-1185">Reference proteome</keyword>
<dbReference type="RefSeq" id="WP_380601981.1">
    <property type="nucleotide sequence ID" value="NZ_JBHSDU010000014.1"/>
</dbReference>
<dbReference type="SUPFAM" id="SSF53474">
    <property type="entry name" value="alpha/beta-Hydrolases"/>
    <property type="match status" value="1"/>
</dbReference>
<dbReference type="Pfam" id="PF00326">
    <property type="entry name" value="Peptidase_S9"/>
    <property type="match status" value="1"/>
</dbReference>
<name>A0ABV8T1N2_9GAMM</name>
<evidence type="ECO:0000256" key="3">
    <source>
        <dbReference type="SAM" id="MobiDB-lite"/>
    </source>
</evidence>
<evidence type="ECO:0000256" key="4">
    <source>
        <dbReference type="SAM" id="SignalP"/>
    </source>
</evidence>
<dbReference type="InterPro" id="IPR002470">
    <property type="entry name" value="Peptidase_S9A"/>
</dbReference>
<dbReference type="SUPFAM" id="SSF69304">
    <property type="entry name" value="Tricorn protease N-terminal domain"/>
    <property type="match status" value="1"/>
</dbReference>
<evidence type="ECO:0000313" key="6">
    <source>
        <dbReference type="EMBL" id="MFC4312519.1"/>
    </source>
</evidence>
<keyword evidence="2" id="KW-0720">Serine protease</keyword>
<sequence>MKTAALATTLALSIATAVASENSIKAPARSLTPPASVTSPSLPGAAPVPLADLFDAAASNNAVWSADGRSVIYSSNQTGRMNLWSVPVDGGPAKQLNSSERRQQSRSVTPDGKWVIFQSDEGGREIYDLYALPATGGEPVNLTASDDINEALPIVSFDSKLMAYSARRKSESSDNVAVMDLATRKLRYLTDEKTSGVQWIVAAFTGDGRTLLANRYDYSLTFGEVYKIDVASGAATRLSPEGTYAHASDISADGRYVALSIETADGRRRAAVLEVATGKQTFVSSSDWEQRTADLSPDGRTLLVVSNVDGREELMTYDLVSRKASPLPVPVGVNTSGFYILTLPQFSPDGRSILLSHTSGSAPLEYWVYDIARGESRQVTKLASMDPRHLPKTQLVHYRSKDGLVISAFLWMPYNLERNGKAPAILYPHGGPTSQTYDQFDRKAAALASRGYVVLAPNFRGSSGYGKEFLDANRHDLGGGDLQDVVAGAKFLIDTGYVDASKVGINGGSYGGYMTIMALAKTPEVWAAGVEEFGIVNWNTMWEHGAPQNRRYQSGLIGDPVQNKDVYERVNPTTYLHQLRAPLLVLQGVNDPRVPKLEAEQLVEFIKKNGRVGEGHFYADEGHGYSKRENQIDSLERVIAWFDRYLKGK</sequence>
<dbReference type="Gene3D" id="3.40.50.1820">
    <property type="entry name" value="alpha/beta hydrolase"/>
    <property type="match status" value="1"/>
</dbReference>
<dbReference type="InterPro" id="IPR011042">
    <property type="entry name" value="6-blade_b-propeller_TolB-like"/>
</dbReference>
<feature type="domain" description="Peptidase S9 prolyl oligopeptidase catalytic" evidence="5">
    <location>
        <begin position="439"/>
        <end position="648"/>
    </location>
</feature>
<keyword evidence="4" id="KW-0732">Signal</keyword>
<dbReference type="Proteomes" id="UP001595904">
    <property type="component" value="Unassembled WGS sequence"/>
</dbReference>
<dbReference type="InterPro" id="IPR001375">
    <property type="entry name" value="Peptidase_S9_cat"/>
</dbReference>
<dbReference type="Pfam" id="PF07676">
    <property type="entry name" value="PD40"/>
    <property type="match status" value="2"/>
</dbReference>
<evidence type="ECO:0000256" key="2">
    <source>
        <dbReference type="ARBA" id="ARBA00022825"/>
    </source>
</evidence>
<dbReference type="InterPro" id="IPR011659">
    <property type="entry name" value="WD40"/>
</dbReference>
<dbReference type="PANTHER" id="PTHR42776">
    <property type="entry name" value="SERINE PEPTIDASE S9 FAMILY MEMBER"/>
    <property type="match status" value="1"/>
</dbReference>
<feature type="region of interest" description="Disordered" evidence="3">
    <location>
        <begin position="88"/>
        <end position="108"/>
    </location>
</feature>
<dbReference type="PANTHER" id="PTHR42776:SF27">
    <property type="entry name" value="DIPEPTIDYL PEPTIDASE FAMILY MEMBER 6"/>
    <property type="match status" value="1"/>
</dbReference>
<dbReference type="PRINTS" id="PR00862">
    <property type="entry name" value="PROLIGOPTASE"/>
</dbReference>
<evidence type="ECO:0000259" key="5">
    <source>
        <dbReference type="Pfam" id="PF00326"/>
    </source>
</evidence>
<proteinExistence type="predicted"/>
<gene>
    <name evidence="6" type="ORF">ACFPN2_25775</name>
</gene>
<comment type="caution">
    <text evidence="6">The sequence shown here is derived from an EMBL/GenBank/DDBJ whole genome shotgun (WGS) entry which is preliminary data.</text>
</comment>
<evidence type="ECO:0000256" key="1">
    <source>
        <dbReference type="ARBA" id="ARBA00022801"/>
    </source>
</evidence>
<accession>A0ABV8T1N2</accession>
<dbReference type="Gene3D" id="2.120.10.60">
    <property type="entry name" value="Tricorn protease N-terminal domain"/>
    <property type="match status" value="1"/>
</dbReference>
<organism evidence="6 7">
    <name type="scientific">Steroidobacter flavus</name>
    <dbReference type="NCBI Taxonomy" id="1842136"/>
    <lineage>
        <taxon>Bacteria</taxon>
        <taxon>Pseudomonadati</taxon>
        <taxon>Pseudomonadota</taxon>
        <taxon>Gammaproteobacteria</taxon>
        <taxon>Steroidobacterales</taxon>
        <taxon>Steroidobacteraceae</taxon>
        <taxon>Steroidobacter</taxon>
    </lineage>
</organism>